<comment type="caution">
    <text evidence="1">The sequence shown here is derived from an EMBL/GenBank/DDBJ whole genome shotgun (WGS) entry which is preliminary data.</text>
</comment>
<dbReference type="Proteomes" id="UP000230543">
    <property type="component" value="Unassembled WGS sequence"/>
</dbReference>
<dbReference type="AlphaFoldDB" id="A0A2M6WCL0"/>
<evidence type="ECO:0000313" key="2">
    <source>
        <dbReference type="Proteomes" id="UP000230543"/>
    </source>
</evidence>
<reference evidence="2" key="1">
    <citation type="submission" date="2017-09" db="EMBL/GenBank/DDBJ databases">
        <title>Depth-based differentiation of microbial function through sediment-hosted aquifers and enrichment of novel symbionts in the deep terrestrial subsurface.</title>
        <authorList>
            <person name="Probst A.J."/>
            <person name="Ladd B."/>
            <person name="Jarett J.K."/>
            <person name="Geller-Mcgrath D.E."/>
            <person name="Sieber C.M.K."/>
            <person name="Emerson J.B."/>
            <person name="Anantharaman K."/>
            <person name="Thomas B.C."/>
            <person name="Malmstrom R."/>
            <person name="Stieglmeier M."/>
            <person name="Klingl A."/>
            <person name="Woyke T."/>
            <person name="Ryan C.M."/>
            <person name="Banfield J.F."/>
        </authorList>
    </citation>
    <scope>NUCLEOTIDE SEQUENCE [LARGE SCALE GENOMIC DNA]</scope>
</reference>
<organism evidence="1 2">
    <name type="scientific">Candidatus Komeilibacteria bacterium CG10_big_fil_rev_8_21_14_0_10_41_13</name>
    <dbReference type="NCBI Taxonomy" id="1974476"/>
    <lineage>
        <taxon>Bacteria</taxon>
        <taxon>Candidatus Komeiliibacteriota</taxon>
    </lineage>
</organism>
<evidence type="ECO:0000313" key="1">
    <source>
        <dbReference type="EMBL" id="PIT90532.1"/>
    </source>
</evidence>
<protein>
    <submittedName>
        <fullName evidence="1">Dephospho-CoA kinase</fullName>
    </submittedName>
</protein>
<name>A0A2M6WCL0_9BACT</name>
<dbReference type="GO" id="GO:0016301">
    <property type="term" value="F:kinase activity"/>
    <property type="evidence" value="ECO:0007669"/>
    <property type="project" value="UniProtKB-KW"/>
</dbReference>
<dbReference type="Gene3D" id="3.40.50.300">
    <property type="entry name" value="P-loop containing nucleotide triphosphate hydrolases"/>
    <property type="match status" value="1"/>
</dbReference>
<gene>
    <name evidence="1" type="ORF">COU22_01620</name>
</gene>
<sequence>IAKGGSIAIADYTIVNDGSLEDLHRSIDNILKKLDE</sequence>
<proteinExistence type="predicted"/>
<feature type="non-terminal residue" evidence="1">
    <location>
        <position position="1"/>
    </location>
</feature>
<keyword evidence="1" id="KW-0418">Kinase</keyword>
<accession>A0A2M6WCL0</accession>
<dbReference type="EMBL" id="PFBO01000049">
    <property type="protein sequence ID" value="PIT90532.1"/>
    <property type="molecule type" value="Genomic_DNA"/>
</dbReference>
<dbReference type="InterPro" id="IPR027417">
    <property type="entry name" value="P-loop_NTPase"/>
</dbReference>
<keyword evidence="1" id="KW-0808">Transferase</keyword>